<evidence type="ECO:0000256" key="8">
    <source>
        <dbReference type="SAM" id="Phobius"/>
    </source>
</evidence>
<evidence type="ECO:0000256" key="7">
    <source>
        <dbReference type="ARBA" id="ARBA00023136"/>
    </source>
</evidence>
<evidence type="ECO:0000256" key="6">
    <source>
        <dbReference type="ARBA" id="ARBA00022989"/>
    </source>
</evidence>
<comment type="similarity">
    <text evidence="2">Belongs to the auxin efflux carrier (TC 2.A.69) family.</text>
</comment>
<feature type="transmembrane region" description="Helical" evidence="8">
    <location>
        <begin position="126"/>
        <end position="147"/>
    </location>
</feature>
<comment type="caution">
    <text evidence="9">The sequence shown here is derived from an EMBL/GenBank/DDBJ whole genome shotgun (WGS) entry which is preliminary data.</text>
</comment>
<evidence type="ECO:0000313" key="9">
    <source>
        <dbReference type="EMBL" id="HIT42211.1"/>
    </source>
</evidence>
<feature type="transmembrane region" description="Helical" evidence="8">
    <location>
        <begin position="228"/>
        <end position="248"/>
    </location>
</feature>
<feature type="transmembrane region" description="Helical" evidence="8">
    <location>
        <begin position="68"/>
        <end position="90"/>
    </location>
</feature>
<reference evidence="9" key="2">
    <citation type="journal article" date="2021" name="PeerJ">
        <title>Extensive microbial diversity within the chicken gut microbiome revealed by metagenomics and culture.</title>
        <authorList>
            <person name="Gilroy R."/>
            <person name="Ravi A."/>
            <person name="Getino M."/>
            <person name="Pursley I."/>
            <person name="Horton D.L."/>
            <person name="Alikhan N.F."/>
            <person name="Baker D."/>
            <person name="Gharbi K."/>
            <person name="Hall N."/>
            <person name="Watson M."/>
            <person name="Adriaenssens E.M."/>
            <person name="Foster-Nyarko E."/>
            <person name="Jarju S."/>
            <person name="Secka A."/>
            <person name="Antonio M."/>
            <person name="Oren A."/>
            <person name="Chaudhuri R.R."/>
            <person name="La Ragione R."/>
            <person name="Hildebrand F."/>
            <person name="Pallen M.J."/>
        </authorList>
    </citation>
    <scope>NUCLEOTIDE SEQUENCE</scope>
    <source>
        <strain evidence="9">CHK123-3438</strain>
    </source>
</reference>
<keyword evidence="3" id="KW-0813">Transport</keyword>
<keyword evidence="5 8" id="KW-0812">Transmembrane</keyword>
<dbReference type="InterPro" id="IPR004776">
    <property type="entry name" value="Mem_transp_PIN-like"/>
</dbReference>
<dbReference type="GO" id="GO:0005886">
    <property type="term" value="C:plasma membrane"/>
    <property type="evidence" value="ECO:0007669"/>
    <property type="project" value="UniProtKB-SubCell"/>
</dbReference>
<accession>A0A9D1GK43</accession>
<evidence type="ECO:0000256" key="4">
    <source>
        <dbReference type="ARBA" id="ARBA00022475"/>
    </source>
</evidence>
<feature type="transmembrane region" description="Helical" evidence="8">
    <location>
        <begin position="167"/>
        <end position="185"/>
    </location>
</feature>
<evidence type="ECO:0000256" key="3">
    <source>
        <dbReference type="ARBA" id="ARBA00022448"/>
    </source>
</evidence>
<sequence length="314" mass="34093">MDNLIFCLNATIPIFLLMILGLFFKNRGMFDEGFIRRMNTFVFKAALPVLLFRELSGADFLEVWDGRFVVFCFLATAISILVSMGIAYCLPDRSIRGEFAQAAYRSSAALLGIGFITNIYGNAGMAPLMIIGTVPLYNVMAVVILAFMKPEQTHMDRALIKGTLREIVTNPIILGIAAGMAWSALSLPQPEIMSKTLQYVANLATPMGLMAMGAAFDGKLALKHWKPALGCSAMKLVLFCAIFLPAAVKLGFRNSYLVAALVMLGSPTTVSCFVMAKNMGHEGTVTSSAVMATTFLSAFTLTGWLYILRSMGLV</sequence>
<reference evidence="9" key="1">
    <citation type="submission" date="2020-10" db="EMBL/GenBank/DDBJ databases">
        <authorList>
            <person name="Gilroy R."/>
        </authorList>
    </citation>
    <scope>NUCLEOTIDE SEQUENCE</scope>
    <source>
        <strain evidence="9">CHK123-3438</strain>
    </source>
</reference>
<evidence type="ECO:0000256" key="2">
    <source>
        <dbReference type="ARBA" id="ARBA00010145"/>
    </source>
</evidence>
<name>A0A9D1GK43_9FIRM</name>
<keyword evidence="4" id="KW-1003">Cell membrane</keyword>
<evidence type="ECO:0000256" key="5">
    <source>
        <dbReference type="ARBA" id="ARBA00022692"/>
    </source>
</evidence>
<keyword evidence="7 8" id="KW-0472">Membrane</keyword>
<feature type="transmembrane region" description="Helical" evidence="8">
    <location>
        <begin position="102"/>
        <end position="120"/>
    </location>
</feature>
<feature type="transmembrane region" description="Helical" evidence="8">
    <location>
        <begin position="288"/>
        <end position="307"/>
    </location>
</feature>
<dbReference type="PANTHER" id="PTHR36838">
    <property type="entry name" value="AUXIN EFFLUX CARRIER FAMILY PROTEIN"/>
    <property type="match status" value="1"/>
</dbReference>
<dbReference type="EMBL" id="DVKS01000154">
    <property type="protein sequence ID" value="HIT42211.1"/>
    <property type="molecule type" value="Genomic_DNA"/>
</dbReference>
<proteinExistence type="inferred from homology"/>
<gene>
    <name evidence="9" type="ORF">IAB60_08995</name>
</gene>
<dbReference type="Proteomes" id="UP000886860">
    <property type="component" value="Unassembled WGS sequence"/>
</dbReference>
<dbReference type="InterPro" id="IPR038770">
    <property type="entry name" value="Na+/solute_symporter_sf"/>
</dbReference>
<feature type="transmembrane region" description="Helical" evidence="8">
    <location>
        <begin position="6"/>
        <end position="26"/>
    </location>
</feature>
<dbReference type="Gene3D" id="1.20.1530.20">
    <property type="match status" value="1"/>
</dbReference>
<dbReference type="Pfam" id="PF03547">
    <property type="entry name" value="Mem_trans"/>
    <property type="match status" value="1"/>
</dbReference>
<dbReference type="AlphaFoldDB" id="A0A9D1GK43"/>
<keyword evidence="6 8" id="KW-1133">Transmembrane helix</keyword>
<evidence type="ECO:0000313" key="10">
    <source>
        <dbReference type="Proteomes" id="UP000886860"/>
    </source>
</evidence>
<protein>
    <submittedName>
        <fullName evidence="9">AEC family transporter</fullName>
    </submittedName>
</protein>
<dbReference type="GO" id="GO:0055085">
    <property type="term" value="P:transmembrane transport"/>
    <property type="evidence" value="ECO:0007669"/>
    <property type="project" value="InterPro"/>
</dbReference>
<dbReference type="PANTHER" id="PTHR36838:SF4">
    <property type="entry name" value="AUXIN EFFLUX CARRIER FAMILY PROTEIN"/>
    <property type="match status" value="1"/>
</dbReference>
<evidence type="ECO:0000256" key="1">
    <source>
        <dbReference type="ARBA" id="ARBA00004651"/>
    </source>
</evidence>
<organism evidence="9 10">
    <name type="scientific">Candidatus Caccovicinus merdipullorum</name>
    <dbReference type="NCBI Taxonomy" id="2840724"/>
    <lineage>
        <taxon>Bacteria</taxon>
        <taxon>Bacillati</taxon>
        <taxon>Bacillota</taxon>
        <taxon>Clostridia</taxon>
        <taxon>Eubacteriales</taxon>
        <taxon>Candidatus Caccovicinus</taxon>
    </lineage>
</organism>
<comment type="subcellular location">
    <subcellularLocation>
        <location evidence="1">Cell membrane</location>
        <topology evidence="1">Multi-pass membrane protein</topology>
    </subcellularLocation>
</comment>
<feature type="transmembrane region" description="Helical" evidence="8">
    <location>
        <begin position="254"/>
        <end position="276"/>
    </location>
</feature>